<evidence type="ECO:0000256" key="7">
    <source>
        <dbReference type="ARBA" id="ARBA00022898"/>
    </source>
</evidence>
<proteinExistence type="inferred from homology"/>
<dbReference type="InterPro" id="IPR015424">
    <property type="entry name" value="PyrdxlP-dep_Trfase"/>
</dbReference>
<evidence type="ECO:0000256" key="5">
    <source>
        <dbReference type="ARBA" id="ARBA00022576"/>
    </source>
</evidence>
<dbReference type="PIRSF" id="PIRSF000521">
    <property type="entry name" value="Transaminase_4ab_Lys_Orn"/>
    <property type="match status" value="1"/>
</dbReference>
<dbReference type="Proteomes" id="UP000323946">
    <property type="component" value="Unassembled WGS sequence"/>
</dbReference>
<dbReference type="GO" id="GO:0030170">
    <property type="term" value="F:pyridoxal phosphate binding"/>
    <property type="evidence" value="ECO:0007669"/>
    <property type="project" value="InterPro"/>
</dbReference>
<evidence type="ECO:0000256" key="8">
    <source>
        <dbReference type="RuleBase" id="RU003560"/>
    </source>
</evidence>
<evidence type="ECO:0000256" key="2">
    <source>
        <dbReference type="ARBA" id="ARBA00008954"/>
    </source>
</evidence>
<evidence type="ECO:0000256" key="1">
    <source>
        <dbReference type="ARBA" id="ARBA00001933"/>
    </source>
</evidence>
<accession>A0A5M7C869</accession>
<dbReference type="EMBL" id="VWPH01000005">
    <property type="protein sequence ID" value="KAA5834515.1"/>
    <property type="molecule type" value="Genomic_DNA"/>
</dbReference>
<evidence type="ECO:0000256" key="6">
    <source>
        <dbReference type="ARBA" id="ARBA00022679"/>
    </source>
</evidence>
<reference evidence="9 10" key="1">
    <citation type="submission" date="2019-09" db="EMBL/GenBank/DDBJ databases">
        <title>Draft genome sequence of the thermophilic Saccharopolyspora hirsuta VKM Ac-666T.</title>
        <authorList>
            <person name="Lobastova T.G."/>
            <person name="Fokina V."/>
            <person name="Bragin E.Y."/>
            <person name="Shtratnikova V.Y."/>
            <person name="Starodumova I.P."/>
            <person name="Tarlachkov S.V."/>
            <person name="Donova M.V."/>
        </authorList>
    </citation>
    <scope>NUCLEOTIDE SEQUENCE [LARGE SCALE GENOMIC DNA]</scope>
    <source>
        <strain evidence="9 10">VKM Ac-666</strain>
    </source>
</reference>
<name>A0A5M7C869_SACHI</name>
<gene>
    <name evidence="9" type="ORF">F1721_12660</name>
</gene>
<dbReference type="InterPro" id="IPR015422">
    <property type="entry name" value="PyrdxlP-dep_Trfase_small"/>
</dbReference>
<keyword evidence="5 9" id="KW-0032">Aminotransferase</keyword>
<keyword evidence="7 8" id="KW-0663">Pyridoxal phosphate</keyword>
<dbReference type="GO" id="GO:0008453">
    <property type="term" value="F:alanine-glyoxylate transaminase activity"/>
    <property type="evidence" value="ECO:0007669"/>
    <property type="project" value="UniProtKB-EC"/>
</dbReference>
<dbReference type="SUPFAM" id="SSF53383">
    <property type="entry name" value="PLP-dependent transferases"/>
    <property type="match status" value="1"/>
</dbReference>
<dbReference type="Gene3D" id="3.40.640.10">
    <property type="entry name" value="Type I PLP-dependent aspartate aminotransferase-like (Major domain)"/>
    <property type="match status" value="1"/>
</dbReference>
<evidence type="ECO:0000313" key="9">
    <source>
        <dbReference type="EMBL" id="KAA5834515.1"/>
    </source>
</evidence>
<dbReference type="EC" id="2.6.1.44" evidence="4"/>
<dbReference type="Gene3D" id="3.90.1150.10">
    <property type="entry name" value="Aspartate Aminotransferase, domain 1"/>
    <property type="match status" value="1"/>
</dbReference>
<keyword evidence="6 9" id="KW-0808">Transferase</keyword>
<comment type="subunit">
    <text evidence="3">Homotetramer.</text>
</comment>
<dbReference type="FunFam" id="3.40.640.10:FF:000004">
    <property type="entry name" value="Acetylornithine aminotransferase"/>
    <property type="match status" value="1"/>
</dbReference>
<dbReference type="SMR" id="A0A5M7C869"/>
<comment type="caution">
    <text evidence="9">The sequence shown here is derived from an EMBL/GenBank/DDBJ whole genome shotgun (WGS) entry which is preliminary data.</text>
</comment>
<sequence length="432" mass="45930">MTSTHAELAKRHRAVLPEWLALYYDEPIDVERGEGRHVWDAEGNRYLDFFGGILTTMTAHALPEVTAAVREQAGKVLHTSTLYLNRPMVELAERVAELSGIDDPRVFFTTSGTEANDTALLLATAHRGSNQVLALRNSYHGRSFSALAVTGNRSWSPTSLSPVQTAYVHGSRRRGTPLADLPDAEFTDACAADLEDVLDQLHGTVACLIAEPIQGVGGFAVPPDGLFARFKEVLDRHGILWISDEVQTGWGRTGEHFWGWQAHDANGAPDIVTFAKGIGNGLSVGGVIARAEVMNSVRANSISTFGGSPITAAGALANLDHLIAHDLQGNAARVGAVLRGLLDDAVGRIPAVADVRGKGLMIGVELVRADGAPAPELATEVLEETRRGGLLIGKGGLDGNVLRIAPPLSLTEPEAREGARILLAALEKAGQR</sequence>
<evidence type="ECO:0000256" key="4">
    <source>
        <dbReference type="ARBA" id="ARBA00013049"/>
    </source>
</evidence>
<dbReference type="AlphaFoldDB" id="A0A5M7C869"/>
<organism evidence="9 10">
    <name type="scientific">Saccharopolyspora hirsuta</name>
    <dbReference type="NCBI Taxonomy" id="1837"/>
    <lineage>
        <taxon>Bacteria</taxon>
        <taxon>Bacillati</taxon>
        <taxon>Actinomycetota</taxon>
        <taxon>Actinomycetes</taxon>
        <taxon>Pseudonocardiales</taxon>
        <taxon>Pseudonocardiaceae</taxon>
        <taxon>Saccharopolyspora</taxon>
    </lineage>
</organism>
<dbReference type="CDD" id="cd00610">
    <property type="entry name" value="OAT_like"/>
    <property type="match status" value="1"/>
</dbReference>
<dbReference type="RefSeq" id="WP_150066816.1">
    <property type="nucleotide sequence ID" value="NZ_JBEPDJ010000015.1"/>
</dbReference>
<dbReference type="OrthoDB" id="9801052at2"/>
<comment type="similarity">
    <text evidence="2 8">Belongs to the class-III pyridoxal-phosphate-dependent aminotransferase family.</text>
</comment>
<protein>
    <recommendedName>
        <fullName evidence="4">alanine--glyoxylate transaminase</fullName>
        <ecNumber evidence="4">2.6.1.44</ecNumber>
    </recommendedName>
</protein>
<evidence type="ECO:0000313" key="10">
    <source>
        <dbReference type="Proteomes" id="UP000323946"/>
    </source>
</evidence>
<evidence type="ECO:0000256" key="3">
    <source>
        <dbReference type="ARBA" id="ARBA00011881"/>
    </source>
</evidence>
<dbReference type="PANTHER" id="PTHR45688">
    <property type="match status" value="1"/>
</dbReference>
<keyword evidence="10" id="KW-1185">Reference proteome</keyword>
<dbReference type="Pfam" id="PF00202">
    <property type="entry name" value="Aminotran_3"/>
    <property type="match status" value="1"/>
</dbReference>
<dbReference type="PANTHER" id="PTHR45688:SF3">
    <property type="entry name" value="ALANINE--GLYOXYLATE AMINOTRANSFERASE 2, MITOCHONDRIAL"/>
    <property type="match status" value="1"/>
</dbReference>
<comment type="cofactor">
    <cofactor evidence="1">
        <name>pyridoxal 5'-phosphate</name>
        <dbReference type="ChEBI" id="CHEBI:597326"/>
    </cofactor>
</comment>
<dbReference type="InterPro" id="IPR015421">
    <property type="entry name" value="PyrdxlP-dep_Trfase_major"/>
</dbReference>
<dbReference type="InterPro" id="IPR005814">
    <property type="entry name" value="Aminotrans_3"/>
</dbReference>